<dbReference type="InterPro" id="IPR011855">
    <property type="entry name" value="Phgtail_TP901_1"/>
</dbReference>
<organism evidence="1 2">
    <name type="scientific">Agrobacterium pusense</name>
    <dbReference type="NCBI Taxonomy" id="648995"/>
    <lineage>
        <taxon>Bacteria</taxon>
        <taxon>Pseudomonadati</taxon>
        <taxon>Pseudomonadota</taxon>
        <taxon>Alphaproteobacteria</taxon>
        <taxon>Hyphomicrobiales</taxon>
        <taxon>Rhizobiaceae</taxon>
        <taxon>Rhizobium/Agrobacterium group</taxon>
        <taxon>Agrobacterium</taxon>
    </lineage>
</organism>
<dbReference type="RefSeq" id="WP_136882717.1">
    <property type="nucleotide sequence ID" value="NZ_CP050898.1"/>
</dbReference>
<dbReference type="PRINTS" id="PR01996">
    <property type="entry name" value="MTP1FAMILY"/>
</dbReference>
<evidence type="ECO:0000313" key="1">
    <source>
        <dbReference type="EMBL" id="QIX20767.1"/>
    </source>
</evidence>
<name>A0A6H0ZL41_9HYPH</name>
<dbReference type="Pfam" id="PF06199">
    <property type="entry name" value="Phage_tail_2"/>
    <property type="match status" value="1"/>
</dbReference>
<protein>
    <submittedName>
        <fullName evidence="1">Phage tail protein</fullName>
    </submittedName>
</protein>
<dbReference type="EMBL" id="CP050898">
    <property type="protein sequence ID" value="QIX20767.1"/>
    <property type="molecule type" value="Genomic_DNA"/>
</dbReference>
<gene>
    <name evidence="1" type="ORF">FOB41_06305</name>
</gene>
<evidence type="ECO:0000313" key="2">
    <source>
        <dbReference type="Proteomes" id="UP000500870"/>
    </source>
</evidence>
<dbReference type="InterPro" id="IPR022344">
    <property type="entry name" value="GTA_major-tail"/>
</dbReference>
<sequence>MADGQQIGRTLLIQIGDGATPTEVFTNLCGLTTRSFNMSANEVDTTITDCENPENTPQKTAEPGIKNRTFSGSGKFVKSTSNTAFMTHVNDATKFNAKVIVPGLGTYTGPWFVSEFEFSGEMEGNMEFTATFVAAGVLTFVAEV</sequence>
<reference evidence="1 2" key="1">
    <citation type="submission" date="2020-04" db="EMBL/GenBank/DDBJ databases">
        <title>FDA dAtabase for Regulatory Grade micrObial Sequences (FDA-ARGOS): Supporting development and validation of Infectious Disease Dx tests.</title>
        <authorList>
            <person name="Sciortino C."/>
            <person name="Tallon L."/>
            <person name="Sadzewicz L."/>
            <person name="Vavikolanu K."/>
            <person name="Mehta A."/>
            <person name="Aluvathingal J."/>
            <person name="Nadendla S."/>
            <person name="Nandy P."/>
            <person name="Geyer C."/>
            <person name="Yan Y."/>
            <person name="Sichtig H."/>
        </authorList>
    </citation>
    <scope>NUCLEOTIDE SEQUENCE [LARGE SCALE GENOMIC DNA]</scope>
    <source>
        <strain evidence="1 2">FDAARGOS_633</strain>
    </source>
</reference>
<dbReference type="AlphaFoldDB" id="A0A6H0ZL41"/>
<dbReference type="Proteomes" id="UP000500870">
    <property type="component" value="Chromosome 1"/>
</dbReference>
<accession>A0A6H0ZL41</accession>
<proteinExistence type="predicted"/>